<dbReference type="PANTHER" id="PTHR30486">
    <property type="entry name" value="TWITCHING MOTILITY PROTEIN PILT"/>
    <property type="match status" value="1"/>
</dbReference>
<sequence length="472" mass="51488">MLFAPKSSDTELPNNAKSGTASARELATPAADPSVGDGTRSPAHLQTKKEIKANVIKTFNQQLGALDPSHPESERRKLVEQQVREVIVRLNVNLTADHTALMIKDIQNDILGYGPLEPLLARDDIADIMVNGLNSTYIKVGGRNIPANTPFADEQELLQIAQRMASGVGKNVDTANPIVDARLPDGSRINITLPPVAIDGPTITIRKFSKNRIRLDDLVRLKAICENGAKVLHVLGKIRCNIIVSGGTGSGKTTLLNCLTEAIDPSERTITCEDTAELMLLQDHVLRMETRTANAEGKGAITMEHLVRNCLRQTPDRIVVGEVRGPEAFDLLQAMNTGHDGSMGTLHANTPRDAISRLESMVMMGQPNLRSEVIQKHIQSAVHIIVQTQRLHDGSRKITHITEVGNLENGTITLQDLVKFEIEGDGPKDTIVGRHYSLGITKPICYEKAKYFKVHDELSAALKAMPTADPRG</sequence>
<dbReference type="Gene3D" id="3.40.50.300">
    <property type="entry name" value="P-loop containing nucleotide triphosphate hydrolases"/>
    <property type="match status" value="1"/>
</dbReference>
<evidence type="ECO:0000313" key="5">
    <source>
        <dbReference type="Proteomes" id="UP001595704"/>
    </source>
</evidence>
<evidence type="ECO:0000256" key="1">
    <source>
        <dbReference type="ARBA" id="ARBA00006611"/>
    </source>
</evidence>
<name>A0ABV7UIQ6_9HYPH</name>
<evidence type="ECO:0000259" key="3">
    <source>
        <dbReference type="Pfam" id="PF00437"/>
    </source>
</evidence>
<dbReference type="Proteomes" id="UP001595704">
    <property type="component" value="Unassembled WGS sequence"/>
</dbReference>
<dbReference type="PANTHER" id="PTHR30486:SF15">
    <property type="entry name" value="TYPE II_IV SECRETION SYSTEM ATPASE"/>
    <property type="match status" value="1"/>
</dbReference>
<dbReference type="InterPro" id="IPR027417">
    <property type="entry name" value="P-loop_NTPase"/>
</dbReference>
<comment type="similarity">
    <text evidence="1">Belongs to the GSP E family.</text>
</comment>
<proteinExistence type="inferred from homology"/>
<evidence type="ECO:0000256" key="2">
    <source>
        <dbReference type="SAM" id="MobiDB-lite"/>
    </source>
</evidence>
<dbReference type="InterPro" id="IPR050921">
    <property type="entry name" value="T4SS_GSP_E_ATPase"/>
</dbReference>
<keyword evidence="5" id="KW-1185">Reference proteome</keyword>
<dbReference type="InterPro" id="IPR001482">
    <property type="entry name" value="T2SS/T4SS_dom"/>
</dbReference>
<gene>
    <name evidence="4" type="ORF">ACFONL_11540</name>
</gene>
<dbReference type="SUPFAM" id="SSF52540">
    <property type="entry name" value="P-loop containing nucleoside triphosphate hydrolases"/>
    <property type="match status" value="1"/>
</dbReference>
<feature type="region of interest" description="Disordered" evidence="2">
    <location>
        <begin position="1"/>
        <end position="44"/>
    </location>
</feature>
<dbReference type="Gene3D" id="3.30.450.380">
    <property type="match status" value="1"/>
</dbReference>
<feature type="domain" description="Bacterial type II secretion system protein E" evidence="3">
    <location>
        <begin position="113"/>
        <end position="392"/>
    </location>
</feature>
<feature type="compositionally biased region" description="Polar residues" evidence="2">
    <location>
        <begin position="10"/>
        <end position="21"/>
    </location>
</feature>
<evidence type="ECO:0000313" key="4">
    <source>
        <dbReference type="EMBL" id="MFC3637997.1"/>
    </source>
</evidence>
<comment type="caution">
    <text evidence="4">The sequence shown here is derived from an EMBL/GenBank/DDBJ whole genome shotgun (WGS) entry which is preliminary data.</text>
</comment>
<organism evidence="4 5">
    <name type="scientific">Camelimonas fluminis</name>
    <dbReference type="NCBI Taxonomy" id="1576911"/>
    <lineage>
        <taxon>Bacteria</taxon>
        <taxon>Pseudomonadati</taxon>
        <taxon>Pseudomonadota</taxon>
        <taxon>Alphaproteobacteria</taxon>
        <taxon>Hyphomicrobiales</taxon>
        <taxon>Chelatococcaceae</taxon>
        <taxon>Camelimonas</taxon>
    </lineage>
</organism>
<dbReference type="EMBL" id="JBHRYC010000055">
    <property type="protein sequence ID" value="MFC3637997.1"/>
    <property type="molecule type" value="Genomic_DNA"/>
</dbReference>
<reference evidence="5" key="1">
    <citation type="journal article" date="2019" name="Int. J. Syst. Evol. Microbiol.">
        <title>The Global Catalogue of Microorganisms (GCM) 10K type strain sequencing project: providing services to taxonomists for standard genome sequencing and annotation.</title>
        <authorList>
            <consortium name="The Broad Institute Genomics Platform"/>
            <consortium name="The Broad Institute Genome Sequencing Center for Infectious Disease"/>
            <person name="Wu L."/>
            <person name="Ma J."/>
        </authorList>
    </citation>
    <scope>NUCLEOTIDE SEQUENCE [LARGE SCALE GENOMIC DNA]</scope>
    <source>
        <strain evidence="5">KCTC 42282</strain>
    </source>
</reference>
<accession>A0ABV7UIQ6</accession>
<dbReference type="CDD" id="cd01130">
    <property type="entry name" value="VirB11-like_ATPase"/>
    <property type="match status" value="1"/>
</dbReference>
<protein>
    <submittedName>
        <fullName evidence="4">CpaF family protein</fullName>
    </submittedName>
</protein>
<dbReference type="Pfam" id="PF00437">
    <property type="entry name" value="T2SSE"/>
    <property type="match status" value="1"/>
</dbReference>
<dbReference type="RefSeq" id="WP_191320775.1">
    <property type="nucleotide sequence ID" value="NZ_BNCG01000025.1"/>
</dbReference>